<dbReference type="EMBL" id="JACIEE010000003">
    <property type="protein sequence ID" value="MBB3976447.1"/>
    <property type="molecule type" value="Genomic_DNA"/>
</dbReference>
<protein>
    <recommendedName>
        <fullName evidence="3">Response regulatory domain-containing protein</fullName>
    </recommendedName>
</protein>
<sequence>MSKAHPHIAIVEQEFLIAVDAQYLIGEALECRVTIIRPDELERWATTDLPAFDFCLLDLPIEATPALAVASRLQTLGIPFAFTSVSELNRHGVTAFDDVPVIAKPYGDGVLLSVVGRMLPDARLRQN</sequence>
<gene>
    <name evidence="1" type="ORF">GGQ64_001636</name>
</gene>
<comment type="caution">
    <text evidence="1">The sequence shown here is derived from an EMBL/GenBank/DDBJ whole genome shotgun (WGS) entry which is preliminary data.</text>
</comment>
<dbReference type="AlphaFoldDB" id="A0A7W6D5H1"/>
<evidence type="ECO:0008006" key="3">
    <source>
        <dbReference type="Google" id="ProtNLM"/>
    </source>
</evidence>
<organism evidence="1 2">
    <name type="scientific">Mycoplana azooxidifex</name>
    <dbReference type="NCBI Taxonomy" id="1636188"/>
    <lineage>
        <taxon>Bacteria</taxon>
        <taxon>Pseudomonadati</taxon>
        <taxon>Pseudomonadota</taxon>
        <taxon>Alphaproteobacteria</taxon>
        <taxon>Hyphomicrobiales</taxon>
        <taxon>Rhizobiaceae</taxon>
        <taxon>Mycoplana</taxon>
    </lineage>
</organism>
<keyword evidence="2" id="KW-1185">Reference proteome</keyword>
<evidence type="ECO:0000313" key="2">
    <source>
        <dbReference type="Proteomes" id="UP000574761"/>
    </source>
</evidence>
<dbReference type="RefSeq" id="WP_183801856.1">
    <property type="nucleotide sequence ID" value="NZ_JACIEE010000003.1"/>
</dbReference>
<proteinExistence type="predicted"/>
<dbReference type="Proteomes" id="UP000574761">
    <property type="component" value="Unassembled WGS sequence"/>
</dbReference>
<accession>A0A7W6D5H1</accession>
<evidence type="ECO:0000313" key="1">
    <source>
        <dbReference type="EMBL" id="MBB3976447.1"/>
    </source>
</evidence>
<reference evidence="1 2" key="1">
    <citation type="submission" date="2020-08" db="EMBL/GenBank/DDBJ databases">
        <title>Genomic Encyclopedia of Type Strains, Phase IV (KMG-IV): sequencing the most valuable type-strain genomes for metagenomic binning, comparative biology and taxonomic classification.</title>
        <authorList>
            <person name="Goeker M."/>
        </authorList>
    </citation>
    <scope>NUCLEOTIDE SEQUENCE [LARGE SCALE GENOMIC DNA]</scope>
    <source>
        <strain evidence="1 2">DSM 100211</strain>
    </source>
</reference>
<dbReference type="Gene3D" id="3.40.50.2300">
    <property type="match status" value="1"/>
</dbReference>
<name>A0A7W6D5H1_9HYPH</name>